<dbReference type="Gene3D" id="3.30.565.10">
    <property type="entry name" value="Histidine kinase-like ATPase, C-terminal domain"/>
    <property type="match status" value="1"/>
</dbReference>
<evidence type="ECO:0000259" key="12">
    <source>
        <dbReference type="PROSITE" id="PS50885"/>
    </source>
</evidence>
<dbReference type="InterPro" id="IPR003660">
    <property type="entry name" value="HAMP_dom"/>
</dbReference>
<protein>
    <recommendedName>
        <fullName evidence="3">histidine kinase</fullName>
        <ecNumber evidence="3">2.7.13.3</ecNumber>
    </recommendedName>
</protein>
<keyword evidence="5" id="KW-0597">Phosphoprotein</keyword>
<feature type="transmembrane region" description="Helical" evidence="10">
    <location>
        <begin position="12"/>
        <end position="36"/>
    </location>
</feature>
<evidence type="ECO:0000256" key="4">
    <source>
        <dbReference type="ARBA" id="ARBA00022475"/>
    </source>
</evidence>
<dbReference type="Pfam" id="PF00512">
    <property type="entry name" value="HisKA"/>
    <property type="match status" value="1"/>
</dbReference>
<feature type="transmembrane region" description="Helical" evidence="10">
    <location>
        <begin position="176"/>
        <end position="195"/>
    </location>
</feature>
<evidence type="ECO:0000256" key="6">
    <source>
        <dbReference type="ARBA" id="ARBA00022679"/>
    </source>
</evidence>
<keyword evidence="14" id="KW-1185">Reference proteome</keyword>
<organism evidence="13 14">
    <name type="scientific">Rhodovastum atsumiense</name>
    <dbReference type="NCBI Taxonomy" id="504468"/>
    <lineage>
        <taxon>Bacteria</taxon>
        <taxon>Pseudomonadati</taxon>
        <taxon>Pseudomonadota</taxon>
        <taxon>Alphaproteobacteria</taxon>
        <taxon>Acetobacterales</taxon>
        <taxon>Acetobacteraceae</taxon>
        <taxon>Rhodovastum</taxon>
    </lineage>
</organism>
<dbReference type="InterPro" id="IPR003661">
    <property type="entry name" value="HisK_dim/P_dom"/>
</dbReference>
<dbReference type="SUPFAM" id="SSF55874">
    <property type="entry name" value="ATPase domain of HSP90 chaperone/DNA topoisomerase II/histidine kinase"/>
    <property type="match status" value="1"/>
</dbReference>
<evidence type="ECO:0000259" key="11">
    <source>
        <dbReference type="PROSITE" id="PS50109"/>
    </source>
</evidence>
<sequence>MKPRLWPRDTIALRFAVTIVLAIGVTLGCMGLFFIFGGEWAQPDPESLGIPKTVTTVARLTNAAPPELRPSLAAAASTDGLLQVEWYDAASPTGAALRDSAAHAIPSPRRLPPLDQAGPVMKLFLPEDPVATIPGLDKTRARYPQSYFLAIRLRDGSWVVFSAPTRIWGVSRQARWMIFGGICLLSIGVVSTLAARRLARPVRQLAEAVRTFGLNPQSPAIVESGPQEIRQVIETFNTMRAQIHSFVTHRTTMLAAISHDLRTPLTRMRLRGEFIEDPDQQARLFHDVDEMQAMIDGALAFFRDNAADEAPTTFDLPGVLQTIINDYADQGIELGYSGPPRGICRGRPFALKRAITNLVENAIKYATPPDIALSREDEALVIAVRDRGPGLPPDALTRVFDPYFRLDRSRNRATGGVGLGLTAAQAIIHEHGGKITLANRPGGGLEARIVLPKTGRPADPGRPG</sequence>
<dbReference type="PANTHER" id="PTHR44936">
    <property type="entry name" value="SENSOR PROTEIN CREC"/>
    <property type="match status" value="1"/>
</dbReference>
<evidence type="ECO:0000256" key="2">
    <source>
        <dbReference type="ARBA" id="ARBA00004651"/>
    </source>
</evidence>
<dbReference type="RefSeq" id="WP_150045585.1">
    <property type="nucleotide sequence ID" value="NZ_OW485601.1"/>
</dbReference>
<dbReference type="InterPro" id="IPR004358">
    <property type="entry name" value="Sig_transdc_His_kin-like_C"/>
</dbReference>
<dbReference type="InterPro" id="IPR003594">
    <property type="entry name" value="HATPase_dom"/>
</dbReference>
<dbReference type="SUPFAM" id="SSF47384">
    <property type="entry name" value="Homodimeric domain of signal transducing histidine kinase"/>
    <property type="match status" value="1"/>
</dbReference>
<dbReference type="PROSITE" id="PS51257">
    <property type="entry name" value="PROKAR_LIPOPROTEIN"/>
    <property type="match status" value="1"/>
</dbReference>
<evidence type="ECO:0000256" key="1">
    <source>
        <dbReference type="ARBA" id="ARBA00000085"/>
    </source>
</evidence>
<keyword evidence="10" id="KW-0812">Transmembrane</keyword>
<proteinExistence type="predicted"/>
<evidence type="ECO:0000256" key="10">
    <source>
        <dbReference type="SAM" id="Phobius"/>
    </source>
</evidence>
<keyword evidence="4" id="KW-1003">Cell membrane</keyword>
<evidence type="ECO:0000256" key="8">
    <source>
        <dbReference type="ARBA" id="ARBA00022777"/>
    </source>
</evidence>
<evidence type="ECO:0000256" key="7">
    <source>
        <dbReference type="ARBA" id="ARBA00022741"/>
    </source>
</evidence>
<dbReference type="AlphaFoldDB" id="A0A5M6IIY6"/>
<evidence type="ECO:0000313" key="14">
    <source>
        <dbReference type="Proteomes" id="UP000325255"/>
    </source>
</evidence>
<comment type="caution">
    <text evidence="13">The sequence shown here is derived from an EMBL/GenBank/DDBJ whole genome shotgun (WGS) entry which is preliminary data.</text>
</comment>
<dbReference type="InterPro" id="IPR036097">
    <property type="entry name" value="HisK_dim/P_sf"/>
</dbReference>
<dbReference type="SMART" id="SM00304">
    <property type="entry name" value="HAMP"/>
    <property type="match status" value="1"/>
</dbReference>
<dbReference type="PRINTS" id="PR00344">
    <property type="entry name" value="BCTRLSENSOR"/>
</dbReference>
<feature type="domain" description="HAMP" evidence="12">
    <location>
        <begin position="196"/>
        <end position="248"/>
    </location>
</feature>
<keyword evidence="8" id="KW-0418">Kinase</keyword>
<evidence type="ECO:0000313" key="13">
    <source>
        <dbReference type="EMBL" id="KAA5608214.1"/>
    </source>
</evidence>
<dbReference type="SMART" id="SM00387">
    <property type="entry name" value="HATPase_c"/>
    <property type="match status" value="1"/>
</dbReference>
<dbReference type="SMART" id="SM00388">
    <property type="entry name" value="HisKA"/>
    <property type="match status" value="1"/>
</dbReference>
<dbReference type="CDD" id="cd06225">
    <property type="entry name" value="HAMP"/>
    <property type="match status" value="1"/>
</dbReference>
<dbReference type="OrthoDB" id="9804645at2"/>
<accession>A0A5M6IIY6</accession>
<comment type="catalytic activity">
    <reaction evidence="1">
        <text>ATP + protein L-histidine = ADP + protein N-phospho-L-histidine.</text>
        <dbReference type="EC" id="2.7.13.3"/>
    </reaction>
</comment>
<dbReference type="InterPro" id="IPR050980">
    <property type="entry name" value="2C_sensor_his_kinase"/>
</dbReference>
<dbReference type="PROSITE" id="PS50885">
    <property type="entry name" value="HAMP"/>
    <property type="match status" value="1"/>
</dbReference>
<keyword evidence="10" id="KW-0472">Membrane</keyword>
<comment type="subcellular location">
    <subcellularLocation>
        <location evidence="2">Cell membrane</location>
        <topology evidence="2">Multi-pass membrane protein</topology>
    </subcellularLocation>
</comment>
<keyword evidence="6" id="KW-0808">Transferase</keyword>
<evidence type="ECO:0000256" key="3">
    <source>
        <dbReference type="ARBA" id="ARBA00012438"/>
    </source>
</evidence>
<dbReference type="Gene3D" id="1.10.287.130">
    <property type="match status" value="1"/>
</dbReference>
<dbReference type="PANTHER" id="PTHR44936:SF10">
    <property type="entry name" value="SENSOR PROTEIN RSTB"/>
    <property type="match status" value="1"/>
</dbReference>
<evidence type="ECO:0000256" key="5">
    <source>
        <dbReference type="ARBA" id="ARBA00022553"/>
    </source>
</evidence>
<dbReference type="Pfam" id="PF00672">
    <property type="entry name" value="HAMP"/>
    <property type="match status" value="1"/>
</dbReference>
<dbReference type="GO" id="GO:0005886">
    <property type="term" value="C:plasma membrane"/>
    <property type="evidence" value="ECO:0007669"/>
    <property type="project" value="UniProtKB-SubCell"/>
</dbReference>
<evidence type="ECO:0000256" key="9">
    <source>
        <dbReference type="ARBA" id="ARBA00022840"/>
    </source>
</evidence>
<dbReference type="PROSITE" id="PS50109">
    <property type="entry name" value="HIS_KIN"/>
    <property type="match status" value="1"/>
</dbReference>
<dbReference type="InterPro" id="IPR005467">
    <property type="entry name" value="His_kinase_dom"/>
</dbReference>
<dbReference type="GO" id="GO:0005524">
    <property type="term" value="F:ATP binding"/>
    <property type="evidence" value="ECO:0007669"/>
    <property type="project" value="UniProtKB-KW"/>
</dbReference>
<dbReference type="EMBL" id="VWPK01000097">
    <property type="protein sequence ID" value="KAA5608214.1"/>
    <property type="molecule type" value="Genomic_DNA"/>
</dbReference>
<keyword evidence="7" id="KW-0547">Nucleotide-binding</keyword>
<keyword evidence="10" id="KW-1133">Transmembrane helix</keyword>
<dbReference type="CDD" id="cd00082">
    <property type="entry name" value="HisKA"/>
    <property type="match status" value="1"/>
</dbReference>
<dbReference type="GO" id="GO:0000155">
    <property type="term" value="F:phosphorelay sensor kinase activity"/>
    <property type="evidence" value="ECO:0007669"/>
    <property type="project" value="InterPro"/>
</dbReference>
<dbReference type="Proteomes" id="UP000325255">
    <property type="component" value="Unassembled WGS sequence"/>
</dbReference>
<reference evidence="13 14" key="1">
    <citation type="submission" date="2019-09" db="EMBL/GenBank/DDBJ databases">
        <title>Genome sequence of Rhodovastum atsumiense, a diverse member of the Acetobacteraceae family of non-sulfur purple photosynthetic bacteria.</title>
        <authorList>
            <person name="Meyer T."/>
            <person name="Kyndt J."/>
        </authorList>
    </citation>
    <scope>NUCLEOTIDE SEQUENCE [LARGE SCALE GENOMIC DNA]</scope>
    <source>
        <strain evidence="13 14">DSM 21279</strain>
    </source>
</reference>
<gene>
    <name evidence="13" type="ORF">F1189_30200</name>
</gene>
<keyword evidence="9" id="KW-0067">ATP-binding</keyword>
<dbReference type="InterPro" id="IPR036890">
    <property type="entry name" value="HATPase_C_sf"/>
</dbReference>
<feature type="domain" description="Histidine kinase" evidence="11">
    <location>
        <begin position="256"/>
        <end position="455"/>
    </location>
</feature>
<dbReference type="Pfam" id="PF02518">
    <property type="entry name" value="HATPase_c"/>
    <property type="match status" value="1"/>
</dbReference>
<dbReference type="EC" id="2.7.13.3" evidence="3"/>
<name>A0A5M6IIY6_9PROT</name>